<keyword evidence="2" id="KW-0732">Signal</keyword>
<evidence type="ECO:0008006" key="5">
    <source>
        <dbReference type="Google" id="ProtNLM"/>
    </source>
</evidence>
<evidence type="ECO:0000256" key="2">
    <source>
        <dbReference type="SAM" id="SignalP"/>
    </source>
</evidence>
<protein>
    <recommendedName>
        <fullName evidence="5">ABC transporter substrate-binding protein</fullName>
    </recommendedName>
</protein>
<dbReference type="PANTHER" id="PTHR42928">
    <property type="entry name" value="TRICARBOXYLATE-BINDING PROTEIN"/>
    <property type="match status" value="1"/>
</dbReference>
<comment type="similarity">
    <text evidence="1">Belongs to the UPF0065 (bug) family.</text>
</comment>
<dbReference type="KEGG" id="ctes:O987_22285"/>
<name>A0A076PS68_COMTE</name>
<reference evidence="3 4" key="1">
    <citation type="journal article" date="2014" name="Genome Announc.">
        <title>Complete Genome Sequence of Polychlorinated Biphenyl Degrader Comamonas testosteroni TK102 (NBRC 109938).</title>
        <authorList>
            <person name="Fukuda K."/>
            <person name="Hosoyama A."/>
            <person name="Tsuchikane K."/>
            <person name="Ohji S."/>
            <person name="Yamazoe A."/>
            <person name="Fujita N."/>
            <person name="Shintani M."/>
            <person name="Kimbara K."/>
        </authorList>
    </citation>
    <scope>NUCLEOTIDE SEQUENCE [LARGE SCALE GENOMIC DNA]</scope>
    <source>
        <strain evidence="3">TK102</strain>
    </source>
</reference>
<dbReference type="PIRSF" id="PIRSF017082">
    <property type="entry name" value="YflP"/>
    <property type="match status" value="1"/>
</dbReference>
<evidence type="ECO:0000313" key="3">
    <source>
        <dbReference type="EMBL" id="AIJ48543.1"/>
    </source>
</evidence>
<dbReference type="InterPro" id="IPR042100">
    <property type="entry name" value="Bug_dom1"/>
</dbReference>
<sequence length="317" mass="33187">MFATCLWAAAVACLAAPAAAGYPEKLITFVTPFTAGAAPDVLVRALAAEIAAATGARAIVENRPGASSMLAAQSVAKAVPDGYTVLVTGNVAFTGNPHVFKKLPYDPVADFTPVNTVAKGPMFLYVNQRKMPVDSIGGFIDLVRQNPGKFSFAYTSITSRLPAEVLRKSAGLDIVGVPYRSGNAAIPDLVSGEVDMLFTDLSGMPFVKSGKLRPIGVTDTTRSPFAPELATFEEAGVQRMNIGFWLGVFLPAKAPPAVVDRLNALLMRAAASPASKAANDQLGTVPSVLPAGQFGRFVAQESRLWGQIVHDAGIPAE</sequence>
<dbReference type="EMBL" id="CP006704">
    <property type="protein sequence ID" value="AIJ48543.1"/>
    <property type="molecule type" value="Genomic_DNA"/>
</dbReference>
<accession>A0A076PS68</accession>
<dbReference type="Gene3D" id="3.40.190.10">
    <property type="entry name" value="Periplasmic binding protein-like II"/>
    <property type="match status" value="1"/>
</dbReference>
<dbReference type="InterPro" id="IPR005064">
    <property type="entry name" value="BUG"/>
</dbReference>
<dbReference type="AlphaFoldDB" id="A0A076PS68"/>
<dbReference type="Gene3D" id="3.40.190.150">
    <property type="entry name" value="Bordetella uptake gene, domain 1"/>
    <property type="match status" value="1"/>
</dbReference>
<dbReference type="Pfam" id="PF03401">
    <property type="entry name" value="TctC"/>
    <property type="match status" value="1"/>
</dbReference>
<feature type="signal peptide" evidence="2">
    <location>
        <begin position="1"/>
        <end position="20"/>
    </location>
</feature>
<gene>
    <name evidence="3" type="ORF">O987_22285</name>
</gene>
<proteinExistence type="inferred from homology"/>
<dbReference type="PANTHER" id="PTHR42928:SF5">
    <property type="entry name" value="BLR1237 PROTEIN"/>
    <property type="match status" value="1"/>
</dbReference>
<organism evidence="3 4">
    <name type="scientific">Comamonas testosteroni TK102</name>
    <dbReference type="NCBI Taxonomy" id="1392005"/>
    <lineage>
        <taxon>Bacteria</taxon>
        <taxon>Pseudomonadati</taxon>
        <taxon>Pseudomonadota</taxon>
        <taxon>Betaproteobacteria</taxon>
        <taxon>Burkholderiales</taxon>
        <taxon>Comamonadaceae</taxon>
        <taxon>Comamonas</taxon>
    </lineage>
</organism>
<dbReference type="HOGENOM" id="CLU_045683_0_2_4"/>
<evidence type="ECO:0000256" key="1">
    <source>
        <dbReference type="ARBA" id="ARBA00006987"/>
    </source>
</evidence>
<feature type="chain" id="PRO_5001716036" description="ABC transporter substrate-binding protein" evidence="2">
    <location>
        <begin position="21"/>
        <end position="317"/>
    </location>
</feature>
<dbReference type="SUPFAM" id="SSF53850">
    <property type="entry name" value="Periplasmic binding protein-like II"/>
    <property type="match status" value="1"/>
</dbReference>
<dbReference type="Proteomes" id="UP000028782">
    <property type="component" value="Chromosome"/>
</dbReference>
<evidence type="ECO:0000313" key="4">
    <source>
        <dbReference type="Proteomes" id="UP000028782"/>
    </source>
</evidence>